<dbReference type="InterPro" id="IPR036236">
    <property type="entry name" value="Znf_C2H2_sf"/>
</dbReference>
<dbReference type="SUPFAM" id="SSF52540">
    <property type="entry name" value="P-loop containing nucleoside triphosphate hydrolases"/>
    <property type="match status" value="1"/>
</dbReference>
<evidence type="ECO:0000256" key="8">
    <source>
        <dbReference type="ARBA" id="ARBA00023288"/>
    </source>
</evidence>
<dbReference type="InterPro" id="IPR050305">
    <property type="entry name" value="Small_GTPase_Rab"/>
</dbReference>
<dbReference type="GO" id="GO:0003924">
    <property type="term" value="F:GTPase activity"/>
    <property type="evidence" value="ECO:0007669"/>
    <property type="project" value="InterPro"/>
</dbReference>
<dbReference type="InterPro" id="IPR027417">
    <property type="entry name" value="P-loop_NTPase"/>
</dbReference>
<dbReference type="Gene3D" id="3.40.50.300">
    <property type="entry name" value="P-loop containing nucleotide triphosphate hydrolases"/>
    <property type="match status" value="1"/>
</dbReference>
<dbReference type="PROSITE" id="PS51419">
    <property type="entry name" value="RAB"/>
    <property type="match status" value="1"/>
</dbReference>
<comment type="cofactor">
    <cofactor evidence="1">
        <name>Mg(2+)</name>
        <dbReference type="ChEBI" id="CHEBI:18420"/>
    </cofactor>
</comment>
<dbReference type="PRINTS" id="PR00449">
    <property type="entry name" value="RASTRNSFRMNG"/>
</dbReference>
<dbReference type="EMBL" id="CVRI01000004">
    <property type="protein sequence ID" value="CRK87463.1"/>
    <property type="molecule type" value="Genomic_DNA"/>
</dbReference>
<keyword evidence="6" id="KW-0342">GTP-binding</keyword>
<dbReference type="Pfam" id="PF07525">
    <property type="entry name" value="SOCS_box"/>
    <property type="match status" value="1"/>
</dbReference>
<keyword evidence="16" id="KW-1185">Reference proteome</keyword>
<evidence type="ECO:0000313" key="15">
    <source>
        <dbReference type="EMBL" id="CRK87463.1"/>
    </source>
</evidence>
<dbReference type="OrthoDB" id="6339763at2759"/>
<dbReference type="PROSITE" id="PS00028">
    <property type="entry name" value="ZINC_FINGER_C2H2_1"/>
    <property type="match status" value="5"/>
</dbReference>
<dbReference type="PROSITE" id="PS50157">
    <property type="entry name" value="ZINC_FINGER_C2H2_2"/>
    <property type="match status" value="5"/>
</dbReference>
<dbReference type="SMART" id="SM00253">
    <property type="entry name" value="SOCS"/>
    <property type="match status" value="1"/>
</dbReference>
<dbReference type="SMART" id="SM00969">
    <property type="entry name" value="SOCS_box"/>
    <property type="match status" value="1"/>
</dbReference>
<evidence type="ECO:0000256" key="3">
    <source>
        <dbReference type="ARBA" id="ARBA00022723"/>
    </source>
</evidence>
<feature type="binding site" evidence="11">
    <location>
        <position position="292"/>
    </location>
    <ligand>
        <name>Zn(2+)</name>
        <dbReference type="ChEBI" id="CHEBI:29105"/>
    </ligand>
</feature>
<dbReference type="Gene3D" id="1.10.750.20">
    <property type="entry name" value="SOCS box"/>
    <property type="match status" value="1"/>
</dbReference>
<accession>A0A1J1HHG2</accession>
<dbReference type="Pfam" id="PF13894">
    <property type="entry name" value="zf-C2H2_4"/>
    <property type="match status" value="1"/>
</dbReference>
<evidence type="ECO:0000256" key="6">
    <source>
        <dbReference type="ARBA" id="ARBA00023134"/>
    </source>
</evidence>
<dbReference type="NCBIfam" id="TIGR00231">
    <property type="entry name" value="small_GTP"/>
    <property type="match status" value="1"/>
</dbReference>
<dbReference type="STRING" id="568069.A0A1J1HHG2"/>
<evidence type="ECO:0000256" key="11">
    <source>
        <dbReference type="PROSITE-ProRule" id="PRU01263"/>
    </source>
</evidence>
<dbReference type="Pfam" id="PF00096">
    <property type="entry name" value="zf-C2H2"/>
    <property type="match status" value="3"/>
</dbReference>
<keyword evidence="9" id="KW-0636">Prenylation</keyword>
<keyword evidence="4" id="KW-0547">Nucleotide-binding</keyword>
<feature type="domain" description="C2H2-type" evidence="12">
    <location>
        <begin position="500"/>
        <end position="527"/>
    </location>
</feature>
<dbReference type="SMART" id="SM00355">
    <property type="entry name" value="ZnF_C2H2"/>
    <property type="match status" value="6"/>
</dbReference>
<dbReference type="FunFam" id="3.40.50.300:FF:001149">
    <property type="entry name" value="Rab40, isoform A"/>
    <property type="match status" value="1"/>
</dbReference>
<dbReference type="GO" id="GO:0005634">
    <property type="term" value="C:nucleus"/>
    <property type="evidence" value="ECO:0007669"/>
    <property type="project" value="InterPro"/>
</dbReference>
<dbReference type="PROSITE" id="PS51421">
    <property type="entry name" value="RAS"/>
    <property type="match status" value="1"/>
</dbReference>
<dbReference type="GO" id="GO:0008270">
    <property type="term" value="F:zinc ion binding"/>
    <property type="evidence" value="ECO:0007669"/>
    <property type="project" value="UniProtKB-UniRule"/>
</dbReference>
<reference evidence="15 16" key="1">
    <citation type="submission" date="2015-04" db="EMBL/GenBank/DDBJ databases">
        <authorList>
            <person name="Syromyatnikov M.Y."/>
            <person name="Popov V.N."/>
        </authorList>
    </citation>
    <scope>NUCLEOTIDE SEQUENCE [LARGE SCALE GENOMIC DNA]</scope>
</reference>
<dbReference type="SUPFAM" id="SSF158235">
    <property type="entry name" value="SOCS box-like"/>
    <property type="match status" value="1"/>
</dbReference>
<dbReference type="SUPFAM" id="SSF57667">
    <property type="entry name" value="beta-beta-alpha zinc fingers"/>
    <property type="match status" value="3"/>
</dbReference>
<proteinExistence type="inferred from homology"/>
<dbReference type="PANTHER" id="PTHR47980">
    <property type="entry name" value="LD44762P"/>
    <property type="match status" value="1"/>
</dbReference>
<protein>
    <submittedName>
        <fullName evidence="15">CLUMA_CG001264, isoform A</fullName>
    </submittedName>
</protein>
<dbReference type="InterPro" id="IPR005225">
    <property type="entry name" value="Small_GTP-bd"/>
</dbReference>
<feature type="domain" description="C2H2-type" evidence="12">
    <location>
        <begin position="528"/>
        <end position="555"/>
    </location>
</feature>
<dbReference type="InterPro" id="IPR012934">
    <property type="entry name" value="Znf_AD"/>
</dbReference>
<evidence type="ECO:0000259" key="12">
    <source>
        <dbReference type="PROSITE" id="PS50157"/>
    </source>
</evidence>
<evidence type="ECO:0000256" key="9">
    <source>
        <dbReference type="ARBA" id="ARBA00023289"/>
    </source>
</evidence>
<feature type="domain" description="C2H2-type" evidence="12">
    <location>
        <begin position="556"/>
        <end position="584"/>
    </location>
</feature>
<evidence type="ECO:0000256" key="7">
    <source>
        <dbReference type="ARBA" id="ARBA00023139"/>
    </source>
</evidence>
<keyword evidence="10" id="KW-0863">Zinc-finger</keyword>
<evidence type="ECO:0000256" key="10">
    <source>
        <dbReference type="PROSITE-ProRule" id="PRU00042"/>
    </source>
</evidence>
<dbReference type="SMART" id="SM00868">
    <property type="entry name" value="zf-AD"/>
    <property type="match status" value="1"/>
</dbReference>
<dbReference type="SMART" id="SM00173">
    <property type="entry name" value="RAS"/>
    <property type="match status" value="1"/>
</dbReference>
<feature type="binding site" evidence="11">
    <location>
        <position position="295"/>
    </location>
    <ligand>
        <name>Zn(2+)</name>
        <dbReference type="ChEBI" id="CHEBI:29105"/>
    </ligand>
</feature>
<comment type="similarity">
    <text evidence="2">Belongs to the small GTPase superfamily. Rab family.</text>
</comment>
<dbReference type="GO" id="GO:0035556">
    <property type="term" value="P:intracellular signal transduction"/>
    <property type="evidence" value="ECO:0007669"/>
    <property type="project" value="InterPro"/>
</dbReference>
<dbReference type="SMART" id="SM00175">
    <property type="entry name" value="RAB"/>
    <property type="match status" value="1"/>
</dbReference>
<dbReference type="Pfam" id="PF00071">
    <property type="entry name" value="Ras"/>
    <property type="match status" value="1"/>
</dbReference>
<keyword evidence="3 11" id="KW-0479">Metal-binding</keyword>
<evidence type="ECO:0000259" key="14">
    <source>
        <dbReference type="PROSITE" id="PS51915"/>
    </source>
</evidence>
<keyword evidence="11" id="KW-0862">Zinc</keyword>
<evidence type="ECO:0000259" key="13">
    <source>
        <dbReference type="PROSITE" id="PS50225"/>
    </source>
</evidence>
<evidence type="ECO:0000313" key="16">
    <source>
        <dbReference type="Proteomes" id="UP000183832"/>
    </source>
</evidence>
<dbReference type="Proteomes" id="UP000183832">
    <property type="component" value="Unassembled WGS sequence"/>
</dbReference>
<feature type="domain" description="C2H2-type" evidence="12">
    <location>
        <begin position="470"/>
        <end position="500"/>
    </location>
</feature>
<feature type="domain" description="ZAD" evidence="14">
    <location>
        <begin position="240"/>
        <end position="319"/>
    </location>
</feature>
<keyword evidence="7" id="KW-0564">Palmitate</keyword>
<dbReference type="SMART" id="SM00176">
    <property type="entry name" value="RAN"/>
    <property type="match status" value="1"/>
</dbReference>
<dbReference type="InterPro" id="IPR001496">
    <property type="entry name" value="SOCS_box"/>
</dbReference>
<keyword evidence="8" id="KW-0449">Lipoprotein</keyword>
<dbReference type="InterPro" id="IPR001806">
    <property type="entry name" value="Small_GTPase"/>
</dbReference>
<keyword evidence="5" id="KW-0460">Magnesium</keyword>
<dbReference type="Gene3D" id="3.30.160.60">
    <property type="entry name" value="Classic Zinc Finger"/>
    <property type="match status" value="4"/>
</dbReference>
<gene>
    <name evidence="15" type="ORF">CLUMA_CG001264</name>
</gene>
<dbReference type="PROSITE" id="PS51915">
    <property type="entry name" value="ZAD"/>
    <property type="match status" value="1"/>
</dbReference>
<dbReference type="SMART" id="SM00174">
    <property type="entry name" value="RHO"/>
    <property type="match status" value="1"/>
</dbReference>
<evidence type="ECO:0000256" key="2">
    <source>
        <dbReference type="ARBA" id="ARBA00006270"/>
    </source>
</evidence>
<dbReference type="PROSITE" id="PS50225">
    <property type="entry name" value="SOCS"/>
    <property type="match status" value="1"/>
</dbReference>
<evidence type="ECO:0000256" key="5">
    <source>
        <dbReference type="ARBA" id="ARBA00022842"/>
    </source>
</evidence>
<feature type="domain" description="SOCS box" evidence="13">
    <location>
        <begin position="167"/>
        <end position="217"/>
    </location>
</feature>
<name>A0A1J1HHG2_9DIPT</name>
<feature type="binding site" evidence="11">
    <location>
        <position position="245"/>
    </location>
    <ligand>
        <name>Zn(2+)</name>
        <dbReference type="ChEBI" id="CHEBI:29105"/>
    </ligand>
</feature>
<evidence type="ECO:0000256" key="4">
    <source>
        <dbReference type="ARBA" id="ARBA00022741"/>
    </source>
</evidence>
<organism evidence="15 16">
    <name type="scientific">Clunio marinus</name>
    <dbReference type="NCBI Taxonomy" id="568069"/>
    <lineage>
        <taxon>Eukaryota</taxon>
        <taxon>Metazoa</taxon>
        <taxon>Ecdysozoa</taxon>
        <taxon>Arthropoda</taxon>
        <taxon>Hexapoda</taxon>
        <taxon>Insecta</taxon>
        <taxon>Pterygota</taxon>
        <taxon>Neoptera</taxon>
        <taxon>Endopterygota</taxon>
        <taxon>Diptera</taxon>
        <taxon>Nematocera</taxon>
        <taxon>Chironomoidea</taxon>
        <taxon>Chironomidae</taxon>
        <taxon>Clunio</taxon>
    </lineage>
</organism>
<feature type="binding site" evidence="11">
    <location>
        <position position="242"/>
    </location>
    <ligand>
        <name>Zn(2+)</name>
        <dbReference type="ChEBI" id="CHEBI:29105"/>
    </ligand>
</feature>
<evidence type="ECO:0000256" key="1">
    <source>
        <dbReference type="ARBA" id="ARBA00001946"/>
    </source>
</evidence>
<dbReference type="InterPro" id="IPR036036">
    <property type="entry name" value="SOCS_box-like_dom_sf"/>
</dbReference>
<sequence>MAKEYDYLLKVLLVGDSDVGKTEILNNLDEDPLNEEATYKTTIILLDGKRVKLQIWDASGQGRFCTIIRSYSRGAQGIILVYDITNKWSFEGINRWLKEVEEHAPGVPKVLVGNRLHLAFKRQVAAKQAESYASRHKMSCFEISPLCDFNIRESFCELARMALHRNGMERIWRTNKVLSLQEMCCRTIVRRTRSVYSIDTLPLPPSVKSHLKSYALTTTRNNCPNNIVNSAKNITYEQSEMCKLCIKDLSEEFDYYTIDEFLTNLIESLTGISISKLDDDQHKRIKQPKCVCVNCFDILINFNKIKQQWIENQTLLLKQNENTSLEEKHAELRCEEDISYEAIEDKSQTEFEDYSTEEYVENTVEIKQEEECDIPKSYEIIMDDNSVDYPDDSMYPERDILFAESESDDDTAVELGFEETSKSKSRRRYKFSNGKEIYKKMLQKCEICFKEIEKTRMEGHINKHKNIRPYYCQEVNCGKSFYCKILHRIHSKTIHNGTKVTCDECNKMFPSKRALYAHTMRHKNSNRFCCTLCEKKFNNKNSLKRHLAIHSGIRDYTCEYCSSSFYRKFNLDVHIRTVHHKEKSYKCAECFKKFGYSRLLRIHIQKYHPDSNLEQLEEQEIELPIMSNNVES</sequence>
<feature type="domain" description="C2H2-type" evidence="12">
    <location>
        <begin position="585"/>
        <end position="613"/>
    </location>
</feature>
<dbReference type="InterPro" id="IPR013087">
    <property type="entry name" value="Znf_C2H2_type"/>
</dbReference>
<dbReference type="GO" id="GO:0005525">
    <property type="term" value="F:GTP binding"/>
    <property type="evidence" value="ECO:0007669"/>
    <property type="project" value="UniProtKB-KW"/>
</dbReference>
<dbReference type="AlphaFoldDB" id="A0A1J1HHG2"/>